<evidence type="ECO:0000313" key="3">
    <source>
        <dbReference type="Proteomes" id="UP001164963"/>
    </source>
</evidence>
<feature type="region of interest" description="Disordered" evidence="1">
    <location>
        <begin position="76"/>
        <end position="95"/>
    </location>
</feature>
<proteinExistence type="predicted"/>
<evidence type="ECO:0000313" key="2">
    <source>
        <dbReference type="EMBL" id="UZK53713.1"/>
    </source>
</evidence>
<evidence type="ECO:0000256" key="1">
    <source>
        <dbReference type="SAM" id="MobiDB-lite"/>
    </source>
</evidence>
<dbReference type="EMBL" id="CP098740">
    <property type="protein sequence ID" value="UZK53713.1"/>
    <property type="molecule type" value="Genomic_DNA"/>
</dbReference>
<protein>
    <submittedName>
        <fullName evidence="2">Uncharacterized protein</fullName>
    </submittedName>
</protein>
<gene>
    <name evidence="2" type="ORF">NEH16_05720</name>
</gene>
<sequence length="95" mass="10080">MGFDDADLAAALGDPGHDVGAGELPGALAADHRDRPEGRAGKAAYERGVVHGDLERVVEQDGVRQVRAPQVDVVQRGAHDARPAQARPRRVDIVE</sequence>
<keyword evidence="3" id="KW-1185">Reference proteome</keyword>
<organism evidence="2 3">
    <name type="scientific">Streptomyces drozdowiczii</name>
    <dbReference type="NCBI Taxonomy" id="202862"/>
    <lineage>
        <taxon>Bacteria</taxon>
        <taxon>Bacillati</taxon>
        <taxon>Actinomycetota</taxon>
        <taxon>Actinomycetes</taxon>
        <taxon>Kitasatosporales</taxon>
        <taxon>Streptomycetaceae</taxon>
        <taxon>Streptomyces</taxon>
    </lineage>
</organism>
<dbReference type="Proteomes" id="UP001164963">
    <property type="component" value="Chromosome"/>
</dbReference>
<name>A0ABY6PND1_9ACTN</name>
<feature type="compositionally biased region" description="Basic and acidic residues" evidence="1">
    <location>
        <begin position="30"/>
        <end position="41"/>
    </location>
</feature>
<reference evidence="2" key="1">
    <citation type="journal article" date="2022" name="Front. Microbiol.">
        <title>Mirubactin C rescues the lethal effect of cell wall biosynthesis mutations in Bacillus subtilis.</title>
        <authorList>
            <person name="Kepplinger B."/>
            <person name="Wen X."/>
            <person name="Tyler A.R."/>
            <person name="Kim B.Y."/>
            <person name="Brown J."/>
            <person name="Banks P."/>
            <person name="Dashti Y."/>
            <person name="Mackenzie E.S."/>
            <person name="Wills C."/>
            <person name="Kawai Y."/>
            <person name="Waldron K.J."/>
            <person name="Allenby N.E.E."/>
            <person name="Wu L.J."/>
            <person name="Hall M.J."/>
            <person name="Errington J."/>
        </authorList>
    </citation>
    <scope>NUCLEOTIDE SEQUENCE</scope>
    <source>
        <strain evidence="2">MDA8-470</strain>
    </source>
</reference>
<feature type="region of interest" description="Disordered" evidence="1">
    <location>
        <begin position="1"/>
        <end position="41"/>
    </location>
</feature>
<dbReference type="RefSeq" id="WP_265539780.1">
    <property type="nucleotide sequence ID" value="NZ_CP098740.1"/>
</dbReference>
<accession>A0ABY6PND1</accession>